<evidence type="ECO:0000313" key="5">
    <source>
        <dbReference type="Proteomes" id="UP000655751"/>
    </source>
</evidence>
<organism evidence="4 5">
    <name type="scientific">Nocardia bovistercoris</name>
    <dbReference type="NCBI Taxonomy" id="2785916"/>
    <lineage>
        <taxon>Bacteria</taxon>
        <taxon>Bacillati</taxon>
        <taxon>Actinomycetota</taxon>
        <taxon>Actinomycetes</taxon>
        <taxon>Mycobacteriales</taxon>
        <taxon>Nocardiaceae</taxon>
        <taxon>Nocardia</taxon>
    </lineage>
</organism>
<sequence>MSTTHVHYVQQLLTHFDADPDRVAVVSGGVAVSAGELAEATRRAAAVMGRHGIGRSDVVAVLTEPNTAATLILRWAANLAGATAAHVRGMNAVVPDDELRVELQRALVSDFGARILAVDPANAARARKLLPEAGVRPVLAVLGSGGPDTVDLSAGSGDGVGACADVVDSDIAVITQTSGSSGLPKGVCWPFGVKNEMATSAVGRSGRTNLLITAPLTHSSGFGADDTLITGGMVVLHHGFDAAAVLRAVAEHRIGRLILGTPQVYALGEHPDRPGTDLSSLTELIYTGSPAAPLRLGEAREVFGPVLIQVYGTTETGVLTMLAPHDHDRAHTRTTVGRPLD</sequence>
<proteinExistence type="inferred from homology"/>
<comment type="caution">
    <text evidence="4">The sequence shown here is derived from an EMBL/GenBank/DDBJ whole genome shotgun (WGS) entry which is preliminary data.</text>
</comment>
<dbReference type="InterPro" id="IPR042099">
    <property type="entry name" value="ANL_N_sf"/>
</dbReference>
<dbReference type="SUPFAM" id="SSF56801">
    <property type="entry name" value="Acetyl-CoA synthetase-like"/>
    <property type="match status" value="1"/>
</dbReference>
<evidence type="ECO:0000259" key="3">
    <source>
        <dbReference type="Pfam" id="PF00501"/>
    </source>
</evidence>
<reference evidence="4" key="1">
    <citation type="submission" date="2020-11" db="EMBL/GenBank/DDBJ databases">
        <title>Nocardia NEAU-351.nov., a novel actinomycete isolated from the cow dung.</title>
        <authorList>
            <person name="Zhang X."/>
        </authorList>
    </citation>
    <scope>NUCLEOTIDE SEQUENCE</scope>
    <source>
        <strain evidence="4">NEAU-351</strain>
    </source>
</reference>
<dbReference type="PROSITE" id="PS00455">
    <property type="entry name" value="AMP_BINDING"/>
    <property type="match status" value="1"/>
</dbReference>
<dbReference type="EMBL" id="JADMLG010000033">
    <property type="protein sequence ID" value="MBH0781861.1"/>
    <property type="molecule type" value="Genomic_DNA"/>
</dbReference>
<dbReference type="Gene3D" id="3.40.50.12780">
    <property type="entry name" value="N-terminal domain of ligase-like"/>
    <property type="match status" value="1"/>
</dbReference>
<evidence type="ECO:0000256" key="2">
    <source>
        <dbReference type="ARBA" id="ARBA00022598"/>
    </source>
</evidence>
<evidence type="ECO:0000256" key="1">
    <source>
        <dbReference type="ARBA" id="ARBA00006432"/>
    </source>
</evidence>
<accession>A0A931IK87</accession>
<dbReference type="AlphaFoldDB" id="A0A931IK87"/>
<evidence type="ECO:0000313" key="4">
    <source>
        <dbReference type="EMBL" id="MBH0781861.1"/>
    </source>
</evidence>
<dbReference type="InterPro" id="IPR020845">
    <property type="entry name" value="AMP-binding_CS"/>
</dbReference>
<protein>
    <submittedName>
        <fullName evidence="4">AMP-binding protein</fullName>
    </submittedName>
</protein>
<dbReference type="InterPro" id="IPR000873">
    <property type="entry name" value="AMP-dep_synth/lig_dom"/>
</dbReference>
<dbReference type="PANTHER" id="PTHR24096:SF149">
    <property type="entry name" value="AMP-BINDING DOMAIN-CONTAINING PROTEIN-RELATED"/>
    <property type="match status" value="1"/>
</dbReference>
<dbReference type="Pfam" id="PF00501">
    <property type="entry name" value="AMP-binding"/>
    <property type="match status" value="1"/>
</dbReference>
<dbReference type="GO" id="GO:0016405">
    <property type="term" value="F:CoA-ligase activity"/>
    <property type="evidence" value="ECO:0007669"/>
    <property type="project" value="TreeGrafter"/>
</dbReference>
<comment type="similarity">
    <text evidence="1">Belongs to the ATP-dependent AMP-binding enzyme family.</text>
</comment>
<keyword evidence="2" id="KW-0436">Ligase</keyword>
<dbReference type="PANTHER" id="PTHR24096">
    <property type="entry name" value="LONG-CHAIN-FATTY-ACID--COA LIGASE"/>
    <property type="match status" value="1"/>
</dbReference>
<keyword evidence="5" id="KW-1185">Reference proteome</keyword>
<gene>
    <name evidence="4" type="ORF">IT779_36875</name>
</gene>
<dbReference type="Proteomes" id="UP000655751">
    <property type="component" value="Unassembled WGS sequence"/>
</dbReference>
<feature type="non-terminal residue" evidence="4">
    <location>
        <position position="341"/>
    </location>
</feature>
<feature type="domain" description="AMP-dependent synthetase/ligase" evidence="3">
    <location>
        <begin position="18"/>
        <end position="340"/>
    </location>
</feature>
<name>A0A931IK87_9NOCA</name>
<dbReference type="RefSeq" id="WP_196154142.1">
    <property type="nucleotide sequence ID" value="NZ_JADMLG010000033.1"/>
</dbReference>